<dbReference type="EMBL" id="CAJNOK010000001">
    <property type="protein sequence ID" value="CAF0720899.1"/>
    <property type="molecule type" value="Genomic_DNA"/>
</dbReference>
<dbReference type="AlphaFoldDB" id="A0A8S2GF65"/>
<evidence type="ECO:0000313" key="1">
    <source>
        <dbReference type="EMBL" id="CAF0720899.1"/>
    </source>
</evidence>
<comment type="caution">
    <text evidence="2">The sequence shown here is derived from an EMBL/GenBank/DDBJ whole genome shotgun (WGS) entry which is preliminary data.</text>
</comment>
<dbReference type="Proteomes" id="UP000677228">
    <property type="component" value="Unassembled WGS sequence"/>
</dbReference>
<gene>
    <name evidence="1" type="ORF">OVA965_LOCUS35</name>
    <name evidence="2" type="ORF">TMI583_LOCUS35</name>
</gene>
<evidence type="ECO:0000313" key="3">
    <source>
        <dbReference type="Proteomes" id="UP000682733"/>
    </source>
</evidence>
<organism evidence="2 3">
    <name type="scientific">Didymodactylos carnosus</name>
    <dbReference type="NCBI Taxonomy" id="1234261"/>
    <lineage>
        <taxon>Eukaryota</taxon>
        <taxon>Metazoa</taxon>
        <taxon>Spiralia</taxon>
        <taxon>Gnathifera</taxon>
        <taxon>Rotifera</taxon>
        <taxon>Eurotatoria</taxon>
        <taxon>Bdelloidea</taxon>
        <taxon>Philodinida</taxon>
        <taxon>Philodinidae</taxon>
        <taxon>Didymodactylos</taxon>
    </lineage>
</organism>
<proteinExistence type="predicted"/>
<reference evidence="2" key="1">
    <citation type="submission" date="2021-02" db="EMBL/GenBank/DDBJ databases">
        <authorList>
            <person name="Nowell W R."/>
        </authorList>
    </citation>
    <scope>NUCLEOTIDE SEQUENCE</scope>
</reference>
<sequence length="318" mass="34806">MDNGGGNPNGAMVVSLKGADDAGSNNNNEIIKAAFDALKNVDHSSGLNADVKQFEGLANDLDFASRTKLNELAQKANTALYANPTETRYTLMPKMPKVYGGLNGQYLFVEQTLKTLQAAPNSPYIGNVLSGRNSTTNRIALNPLYTNEMSNNYLQLITALTTDVTGVYGFLEDSSQELNRYSDTLTIANNPYLNQVMMKLKAKESYKEFVRALVETDYFKNQAVDQQQIKLTDKFGQKTVLEHIQAQLALTDFVGGSDSSVSTTNFASYGLTSANPTQSFDELLKIAFERMQAKNNAYSASLNSATDNTANRYVAVLN</sequence>
<dbReference type="EMBL" id="CAJOBA010000001">
    <property type="protein sequence ID" value="CAF3492102.1"/>
    <property type="molecule type" value="Genomic_DNA"/>
</dbReference>
<dbReference type="Proteomes" id="UP000682733">
    <property type="component" value="Unassembled WGS sequence"/>
</dbReference>
<accession>A0A8S2GF65</accession>
<protein>
    <submittedName>
        <fullName evidence="2">Uncharacterized protein</fullName>
    </submittedName>
</protein>
<name>A0A8S2GF65_9BILA</name>
<evidence type="ECO:0000313" key="2">
    <source>
        <dbReference type="EMBL" id="CAF3492102.1"/>
    </source>
</evidence>